<reference evidence="2 3" key="2">
    <citation type="submission" date="2019-01" db="EMBL/GenBank/DDBJ databases">
        <title>The decoding of complex shrimp genome reveals the adaptation for benthos swimmer, frequently molting mechanism and breeding impact on genome.</title>
        <authorList>
            <person name="Sun Y."/>
            <person name="Gao Y."/>
            <person name="Yu Y."/>
        </authorList>
    </citation>
    <scope>NUCLEOTIDE SEQUENCE [LARGE SCALE GENOMIC DNA]</scope>
    <source>
        <tissue evidence="2">Muscle</tissue>
    </source>
</reference>
<evidence type="ECO:0000256" key="1">
    <source>
        <dbReference type="SAM" id="MobiDB-lite"/>
    </source>
</evidence>
<protein>
    <submittedName>
        <fullName evidence="2">Uncharacterized protein</fullName>
    </submittedName>
</protein>
<feature type="compositionally biased region" description="Low complexity" evidence="1">
    <location>
        <begin position="70"/>
        <end position="94"/>
    </location>
</feature>
<evidence type="ECO:0000313" key="3">
    <source>
        <dbReference type="Proteomes" id="UP000283509"/>
    </source>
</evidence>
<dbReference type="EMBL" id="QCYY01002073">
    <property type="protein sequence ID" value="ROT73070.1"/>
    <property type="molecule type" value="Genomic_DNA"/>
</dbReference>
<feature type="region of interest" description="Disordered" evidence="1">
    <location>
        <begin position="410"/>
        <end position="442"/>
    </location>
</feature>
<proteinExistence type="predicted"/>
<dbReference type="Proteomes" id="UP000283509">
    <property type="component" value="Unassembled WGS sequence"/>
</dbReference>
<dbReference type="AlphaFoldDB" id="A0A3R7M509"/>
<evidence type="ECO:0000313" key="2">
    <source>
        <dbReference type="EMBL" id="ROT73070.1"/>
    </source>
</evidence>
<keyword evidence="3" id="KW-1185">Reference proteome</keyword>
<reference evidence="2 3" key="1">
    <citation type="submission" date="2018-04" db="EMBL/GenBank/DDBJ databases">
        <authorList>
            <person name="Zhang X."/>
            <person name="Yuan J."/>
            <person name="Li F."/>
            <person name="Xiang J."/>
        </authorList>
    </citation>
    <scope>NUCLEOTIDE SEQUENCE [LARGE SCALE GENOMIC DNA]</scope>
    <source>
        <tissue evidence="2">Muscle</tissue>
    </source>
</reference>
<comment type="caution">
    <text evidence="2">The sequence shown here is derived from an EMBL/GenBank/DDBJ whole genome shotgun (WGS) entry which is preliminary data.</text>
</comment>
<accession>A0A3R7M509</accession>
<gene>
    <name evidence="2" type="ORF">C7M84_008513</name>
</gene>
<organism evidence="2 3">
    <name type="scientific">Penaeus vannamei</name>
    <name type="common">Whiteleg shrimp</name>
    <name type="synonym">Litopenaeus vannamei</name>
    <dbReference type="NCBI Taxonomy" id="6689"/>
    <lineage>
        <taxon>Eukaryota</taxon>
        <taxon>Metazoa</taxon>
        <taxon>Ecdysozoa</taxon>
        <taxon>Arthropoda</taxon>
        <taxon>Crustacea</taxon>
        <taxon>Multicrustacea</taxon>
        <taxon>Malacostraca</taxon>
        <taxon>Eumalacostraca</taxon>
        <taxon>Eucarida</taxon>
        <taxon>Decapoda</taxon>
        <taxon>Dendrobranchiata</taxon>
        <taxon>Penaeoidea</taxon>
        <taxon>Penaeidae</taxon>
        <taxon>Penaeus</taxon>
    </lineage>
</organism>
<name>A0A3R7M509_PENVA</name>
<feature type="compositionally biased region" description="Polar residues" evidence="1">
    <location>
        <begin position="57"/>
        <end position="67"/>
    </location>
</feature>
<feature type="region of interest" description="Disordered" evidence="1">
    <location>
        <begin position="14"/>
        <end position="94"/>
    </location>
</feature>
<sequence length="442" mass="47037">MLIDYPPIAYACPSLSHSQKRTPSSATSPSPPLQHNRKTGPPTMHRRQGSAAASWAGQENLNASSVSPIPLRLPSRHPLTPSLTPPSLVSSPTSSVASFSSPHSLSSRPTLPSNHAFLACSFLIPSLAWFPSPPSLSSRHPNPHSPPITLSLASFSSPHAIPSLVSLPSHPYPHAISTLTPSSLISLTPSPSPLLSSPHAIPSLITFPSLPFPRAYPPSFPSPHAMPKLTSSPHSSLATLLLPILLPHSPPTNLHLPLQLLSPTSSPSSFPLSAPSSILISYRYLLPCITLTPLPSFFLHSLITFPFPPPHPLPSLHSSPRCIHPQHSPFPSHHPSTSSLSLTPPLLQNIHIAFLPTLPPLPSSFTPPLILPPQPHLIPFPSTSSSPPPPLTTPSLLLIKGLRCLSISAASGRGERRGPARGRATSFAWRPEANLSKNPVQK</sequence>